<dbReference type="RefSeq" id="WP_378271134.1">
    <property type="nucleotide sequence ID" value="NZ_JBHUKR010000025.1"/>
</dbReference>
<evidence type="ECO:0000259" key="6">
    <source>
        <dbReference type="SMART" id="SM00079"/>
    </source>
</evidence>
<gene>
    <name evidence="7" type="ORF">ACFSXZ_38185</name>
</gene>
<dbReference type="Proteomes" id="UP001597417">
    <property type="component" value="Unassembled WGS sequence"/>
</dbReference>
<dbReference type="InterPro" id="IPR001638">
    <property type="entry name" value="Solute-binding_3/MltF_N"/>
</dbReference>
<dbReference type="SMART" id="SM00079">
    <property type="entry name" value="PBPe"/>
    <property type="match status" value="1"/>
</dbReference>
<feature type="domain" description="Ionotropic glutamate receptor C-terminal" evidence="6">
    <location>
        <begin position="74"/>
        <end position="290"/>
    </location>
</feature>
<dbReference type="Pfam" id="PF00497">
    <property type="entry name" value="SBP_bac_3"/>
    <property type="match status" value="1"/>
</dbReference>
<dbReference type="PANTHER" id="PTHR30085">
    <property type="entry name" value="AMINO ACID ABC TRANSPORTER PERMEASE"/>
    <property type="match status" value="1"/>
</dbReference>
<evidence type="ECO:0000256" key="3">
    <source>
        <dbReference type="ARBA" id="ARBA00022729"/>
    </source>
</evidence>
<comment type="similarity">
    <text evidence="1">Belongs to the bacterial solute-binding protein 3 family.</text>
</comment>
<reference evidence="8" key="1">
    <citation type="journal article" date="2019" name="Int. J. Syst. Evol. Microbiol.">
        <title>The Global Catalogue of Microorganisms (GCM) 10K type strain sequencing project: providing services to taxonomists for standard genome sequencing and annotation.</title>
        <authorList>
            <consortium name="The Broad Institute Genomics Platform"/>
            <consortium name="The Broad Institute Genome Sequencing Center for Infectious Disease"/>
            <person name="Wu L."/>
            <person name="Ma J."/>
        </authorList>
    </citation>
    <scope>NUCLEOTIDE SEQUENCE [LARGE SCALE GENOMIC DNA]</scope>
    <source>
        <strain evidence="8">CGMCC 4.7645</strain>
    </source>
</reference>
<evidence type="ECO:0000313" key="7">
    <source>
        <dbReference type="EMBL" id="MFD2422172.1"/>
    </source>
</evidence>
<dbReference type="InterPro" id="IPR051455">
    <property type="entry name" value="Bact_solute-bind_prot3"/>
</dbReference>
<dbReference type="Gene3D" id="3.40.190.10">
    <property type="entry name" value="Periplasmic binding protein-like II"/>
    <property type="match status" value="2"/>
</dbReference>
<evidence type="ECO:0000256" key="4">
    <source>
        <dbReference type="SAM" id="SignalP"/>
    </source>
</evidence>
<accession>A0ABW5G5L0</accession>
<dbReference type="PANTHER" id="PTHR30085:SF6">
    <property type="entry name" value="ABC TRANSPORTER GLUTAMINE-BINDING PROTEIN GLNH"/>
    <property type="match status" value="1"/>
</dbReference>
<keyword evidence="2" id="KW-0813">Transport</keyword>
<evidence type="ECO:0000256" key="1">
    <source>
        <dbReference type="ARBA" id="ARBA00010333"/>
    </source>
</evidence>
<sequence length="311" mass="32446">MFTARFPSRRTPWPAIAAVALASGFLASCAAVSSPALPGQEPDVCSPLVKETPVAPAGLLPAGSFADSVKRRGELIVGGTTTAPLFSLQDPTTGKLTGFDACLSQMLAKYVIGEPKTRLTQVTTDTREALLANHAVDVVLATYTITAARAAKVDFAGPYYESGVGILTKKDDNTIHTVADLNGKNVVTQSSSTAAQALATQAPQAKVTLFGTNDECLAAVRQGRADAYVIDQSLLIGAAARNNDMKVVGPTITHESYGIGTPRETGMKEVVNDFLHRIQDAGLATRLWKGTIGTVVPGEAPQWPTIGAGPS</sequence>
<name>A0ABW5G5L0_9PSEU</name>
<dbReference type="PROSITE" id="PS51257">
    <property type="entry name" value="PROKAR_LIPOPROTEIN"/>
    <property type="match status" value="1"/>
</dbReference>
<evidence type="ECO:0000259" key="5">
    <source>
        <dbReference type="SMART" id="SM00062"/>
    </source>
</evidence>
<evidence type="ECO:0000313" key="8">
    <source>
        <dbReference type="Proteomes" id="UP001597417"/>
    </source>
</evidence>
<organism evidence="7 8">
    <name type="scientific">Amycolatopsis pigmentata</name>
    <dbReference type="NCBI Taxonomy" id="450801"/>
    <lineage>
        <taxon>Bacteria</taxon>
        <taxon>Bacillati</taxon>
        <taxon>Actinomycetota</taxon>
        <taxon>Actinomycetes</taxon>
        <taxon>Pseudonocardiales</taxon>
        <taxon>Pseudonocardiaceae</taxon>
        <taxon>Amycolatopsis</taxon>
    </lineage>
</organism>
<feature type="domain" description="Solute-binding protein family 3/N-terminal" evidence="5">
    <location>
        <begin position="74"/>
        <end position="295"/>
    </location>
</feature>
<dbReference type="SUPFAM" id="SSF53850">
    <property type="entry name" value="Periplasmic binding protein-like II"/>
    <property type="match status" value="1"/>
</dbReference>
<dbReference type="EMBL" id="JBHUKR010000025">
    <property type="protein sequence ID" value="MFD2422172.1"/>
    <property type="molecule type" value="Genomic_DNA"/>
</dbReference>
<evidence type="ECO:0000256" key="2">
    <source>
        <dbReference type="ARBA" id="ARBA00022448"/>
    </source>
</evidence>
<feature type="signal peptide" evidence="4">
    <location>
        <begin position="1"/>
        <end position="30"/>
    </location>
</feature>
<proteinExistence type="inferred from homology"/>
<dbReference type="SMART" id="SM00062">
    <property type="entry name" value="PBPb"/>
    <property type="match status" value="1"/>
</dbReference>
<protein>
    <submittedName>
        <fullName evidence="7">Transporter substrate-binding domain-containing protein</fullName>
    </submittedName>
</protein>
<dbReference type="InterPro" id="IPR001320">
    <property type="entry name" value="Iontro_rcpt_C"/>
</dbReference>
<keyword evidence="8" id="KW-1185">Reference proteome</keyword>
<keyword evidence="3 4" id="KW-0732">Signal</keyword>
<comment type="caution">
    <text evidence="7">The sequence shown here is derived from an EMBL/GenBank/DDBJ whole genome shotgun (WGS) entry which is preliminary data.</text>
</comment>
<feature type="chain" id="PRO_5047109199" evidence="4">
    <location>
        <begin position="31"/>
        <end position="311"/>
    </location>
</feature>